<dbReference type="InterPro" id="IPR036271">
    <property type="entry name" value="Tet_transcr_reg_TetR-rel_C_sf"/>
</dbReference>
<dbReference type="PROSITE" id="PS50977">
    <property type="entry name" value="HTH_TETR_2"/>
    <property type="match status" value="1"/>
</dbReference>
<name>A0A9W6GFR1_9BACT</name>
<reference evidence="4" key="1">
    <citation type="submission" date="2022-12" db="EMBL/GenBank/DDBJ databases">
        <title>Reference genome sequencing for broad-spectrum identification of bacterial and archaeal isolates by mass spectrometry.</title>
        <authorList>
            <person name="Sekiguchi Y."/>
            <person name="Tourlousse D.M."/>
        </authorList>
    </citation>
    <scope>NUCLEOTIDE SEQUENCE</scope>
    <source>
        <strain evidence="4">TSL-P1</strain>
    </source>
</reference>
<dbReference type="Gene3D" id="1.10.10.60">
    <property type="entry name" value="Homeodomain-like"/>
    <property type="match status" value="1"/>
</dbReference>
<feature type="domain" description="HTH tetR-type" evidence="3">
    <location>
        <begin position="12"/>
        <end position="72"/>
    </location>
</feature>
<dbReference type="PROSITE" id="PS01081">
    <property type="entry name" value="HTH_TETR_1"/>
    <property type="match status" value="1"/>
</dbReference>
<feature type="DNA-binding region" description="H-T-H motif" evidence="2">
    <location>
        <begin position="35"/>
        <end position="54"/>
    </location>
</feature>
<dbReference type="InterPro" id="IPR009057">
    <property type="entry name" value="Homeodomain-like_sf"/>
</dbReference>
<keyword evidence="1 2" id="KW-0238">DNA-binding</keyword>
<dbReference type="Pfam" id="PF00440">
    <property type="entry name" value="TetR_N"/>
    <property type="match status" value="1"/>
</dbReference>
<dbReference type="EMBL" id="BSDX01000001">
    <property type="protein sequence ID" value="GLI53047.1"/>
    <property type="molecule type" value="Genomic_DNA"/>
</dbReference>
<dbReference type="PANTHER" id="PTHR43479:SF11">
    <property type="entry name" value="ACREF_ENVCD OPERON REPRESSOR-RELATED"/>
    <property type="match status" value="1"/>
</dbReference>
<comment type="caution">
    <text evidence="4">The sequence shown here is derived from an EMBL/GenBank/DDBJ whole genome shotgun (WGS) entry which is preliminary data.</text>
</comment>
<gene>
    <name evidence="4" type="ORF">TISLANDTSLP1_07400</name>
</gene>
<dbReference type="Gene3D" id="1.10.357.10">
    <property type="entry name" value="Tetracycline Repressor, domain 2"/>
    <property type="match status" value="1"/>
</dbReference>
<dbReference type="PANTHER" id="PTHR43479">
    <property type="entry name" value="ACREF/ENVCD OPERON REPRESSOR-RELATED"/>
    <property type="match status" value="1"/>
</dbReference>
<dbReference type="InterPro" id="IPR023772">
    <property type="entry name" value="DNA-bd_HTH_TetR-type_CS"/>
</dbReference>
<dbReference type="SUPFAM" id="SSF48498">
    <property type="entry name" value="Tetracyclin repressor-like, C-terminal domain"/>
    <property type="match status" value="1"/>
</dbReference>
<evidence type="ECO:0000313" key="5">
    <source>
        <dbReference type="Proteomes" id="UP001144297"/>
    </source>
</evidence>
<evidence type="ECO:0000256" key="2">
    <source>
        <dbReference type="PROSITE-ProRule" id="PRU00335"/>
    </source>
</evidence>
<dbReference type="SUPFAM" id="SSF46689">
    <property type="entry name" value="Homeodomain-like"/>
    <property type="match status" value="1"/>
</dbReference>
<proteinExistence type="predicted"/>
<accession>A0A9W6GFR1</accession>
<evidence type="ECO:0000256" key="1">
    <source>
        <dbReference type="ARBA" id="ARBA00023125"/>
    </source>
</evidence>
<sequence>MEVVNISRRSGYESKKRIIDAAIKVFSQYGYNGATMRMIAKEAGISVGGVYLYFRNKEELSLFLIKEKMRELHDRISPILQDTANPGEALKEYIKKVIEFAGENRELILMHSKEHGFTFGVEIKREFFKTEKMLLKKLINEGINSGDFTECNSEEVAKLIMHILRGYVLSVVVDPENLIDPDECVKIIFNGLLKVKRDSSGH</sequence>
<protein>
    <submittedName>
        <fullName evidence="4">TetR family transcriptional regulator</fullName>
    </submittedName>
</protein>
<dbReference type="InterPro" id="IPR050624">
    <property type="entry name" value="HTH-type_Tx_Regulator"/>
</dbReference>
<dbReference type="PRINTS" id="PR00455">
    <property type="entry name" value="HTHTETR"/>
</dbReference>
<dbReference type="InterPro" id="IPR001647">
    <property type="entry name" value="HTH_TetR"/>
</dbReference>
<evidence type="ECO:0000259" key="3">
    <source>
        <dbReference type="PROSITE" id="PS50977"/>
    </source>
</evidence>
<dbReference type="AlphaFoldDB" id="A0A9W6GFR1"/>
<dbReference type="Proteomes" id="UP001144297">
    <property type="component" value="Unassembled WGS sequence"/>
</dbReference>
<organism evidence="4 5">
    <name type="scientific">Thermodesulfovibrio yellowstonii</name>
    <dbReference type="NCBI Taxonomy" id="28262"/>
    <lineage>
        <taxon>Bacteria</taxon>
        <taxon>Pseudomonadati</taxon>
        <taxon>Nitrospirota</taxon>
        <taxon>Thermodesulfovibrionia</taxon>
        <taxon>Thermodesulfovibrionales</taxon>
        <taxon>Thermodesulfovibrionaceae</taxon>
        <taxon>Thermodesulfovibrio</taxon>
    </lineage>
</organism>
<keyword evidence="5" id="KW-1185">Reference proteome</keyword>
<evidence type="ECO:0000313" key="4">
    <source>
        <dbReference type="EMBL" id="GLI53047.1"/>
    </source>
</evidence>
<dbReference type="GO" id="GO:0003677">
    <property type="term" value="F:DNA binding"/>
    <property type="evidence" value="ECO:0007669"/>
    <property type="project" value="UniProtKB-UniRule"/>
</dbReference>